<protein>
    <submittedName>
        <fullName evidence="1">Uncharacterized protein</fullName>
    </submittedName>
</protein>
<gene>
    <name evidence="1" type="ORF">O181_051204</name>
</gene>
<reference evidence="1" key="1">
    <citation type="submission" date="2021-03" db="EMBL/GenBank/DDBJ databases">
        <title>Draft genome sequence of rust myrtle Austropuccinia psidii MF-1, a brazilian biotype.</title>
        <authorList>
            <person name="Quecine M.C."/>
            <person name="Pachon D.M.R."/>
            <person name="Bonatelli M.L."/>
            <person name="Correr F.H."/>
            <person name="Franceschini L.M."/>
            <person name="Leite T.F."/>
            <person name="Margarido G.R.A."/>
            <person name="Almeida C.A."/>
            <person name="Ferrarezi J.A."/>
            <person name="Labate C.A."/>
        </authorList>
    </citation>
    <scope>NUCLEOTIDE SEQUENCE</scope>
    <source>
        <strain evidence="1">MF-1</strain>
    </source>
</reference>
<proteinExistence type="predicted"/>
<sequence>MSFIKTIDLLQKDYSIPDELITARLHSLFEKSAKRWYFGIKQANSKNTLSLWKNEIITNWAIDAWRYKIENSFKNSFFDPDKDKPLTWFLKKVERLNELYPEMSQMLVHMKILKKCGGDLENSLRNSFIEPCSTEQSINALEDIVTRTKLGRTWKKVDIKSPNESFIKRTFQAQ</sequence>
<dbReference type="Proteomes" id="UP000765509">
    <property type="component" value="Unassembled WGS sequence"/>
</dbReference>
<comment type="caution">
    <text evidence="1">The sequence shown here is derived from an EMBL/GenBank/DDBJ whole genome shotgun (WGS) entry which is preliminary data.</text>
</comment>
<name>A0A9Q3DY84_9BASI</name>
<dbReference type="EMBL" id="AVOT02022213">
    <property type="protein sequence ID" value="MBW0511489.1"/>
    <property type="molecule type" value="Genomic_DNA"/>
</dbReference>
<evidence type="ECO:0000313" key="1">
    <source>
        <dbReference type="EMBL" id="MBW0511489.1"/>
    </source>
</evidence>
<evidence type="ECO:0000313" key="2">
    <source>
        <dbReference type="Proteomes" id="UP000765509"/>
    </source>
</evidence>
<keyword evidence="2" id="KW-1185">Reference proteome</keyword>
<accession>A0A9Q3DY84</accession>
<organism evidence="1 2">
    <name type="scientific">Austropuccinia psidii MF-1</name>
    <dbReference type="NCBI Taxonomy" id="1389203"/>
    <lineage>
        <taxon>Eukaryota</taxon>
        <taxon>Fungi</taxon>
        <taxon>Dikarya</taxon>
        <taxon>Basidiomycota</taxon>
        <taxon>Pucciniomycotina</taxon>
        <taxon>Pucciniomycetes</taxon>
        <taxon>Pucciniales</taxon>
        <taxon>Sphaerophragmiaceae</taxon>
        <taxon>Austropuccinia</taxon>
    </lineage>
</organism>
<dbReference type="AlphaFoldDB" id="A0A9Q3DY84"/>